<keyword evidence="3" id="KW-0012">Acyltransferase</keyword>
<accession>A0A1E3XCM4</accession>
<sequence length="80" mass="8346">MNEAFASQCLAVIKTLNLNRKIVNVNGGALASGHPLGATGAVLTVKLLYEMQRRKVKYGLVSMCIGGGMGAAAVIENLDL</sequence>
<feature type="transmembrane region" description="Helical" evidence="1">
    <location>
        <begin position="56"/>
        <end position="75"/>
    </location>
</feature>
<organism evidence="3 4">
    <name type="scientific">Candidatus Scalindua rubra</name>
    <dbReference type="NCBI Taxonomy" id="1872076"/>
    <lineage>
        <taxon>Bacteria</taxon>
        <taxon>Pseudomonadati</taxon>
        <taxon>Planctomycetota</taxon>
        <taxon>Candidatus Brocadiia</taxon>
        <taxon>Candidatus Brocadiales</taxon>
        <taxon>Candidatus Scalinduaceae</taxon>
        <taxon>Candidatus Scalindua</taxon>
    </lineage>
</organism>
<name>A0A1E3XCM4_9BACT</name>
<evidence type="ECO:0000256" key="1">
    <source>
        <dbReference type="SAM" id="Phobius"/>
    </source>
</evidence>
<dbReference type="EC" id="2.3.1.16" evidence="3"/>
<dbReference type="InterPro" id="IPR016039">
    <property type="entry name" value="Thiolase-like"/>
</dbReference>
<dbReference type="EMBL" id="MAYW01000030">
    <property type="protein sequence ID" value="ODS33381.1"/>
    <property type="molecule type" value="Genomic_DNA"/>
</dbReference>
<feature type="domain" description="Thiolase C-terminal" evidence="2">
    <location>
        <begin position="1"/>
        <end position="76"/>
    </location>
</feature>
<gene>
    <name evidence="3" type="primary">fadA_2</name>
    <name evidence="3" type="ORF">SCARUB_01490</name>
</gene>
<dbReference type="PROSITE" id="PS00737">
    <property type="entry name" value="THIOLASE_2"/>
    <property type="match status" value="1"/>
</dbReference>
<keyword evidence="1" id="KW-1133">Transmembrane helix</keyword>
<dbReference type="PANTHER" id="PTHR43853:SF21">
    <property type="entry name" value="STEROID 3-KETOACYL-COA THIOLASE"/>
    <property type="match status" value="1"/>
</dbReference>
<evidence type="ECO:0000313" key="3">
    <source>
        <dbReference type="EMBL" id="ODS33381.1"/>
    </source>
</evidence>
<dbReference type="AlphaFoldDB" id="A0A1E3XCM4"/>
<dbReference type="InterPro" id="IPR020617">
    <property type="entry name" value="Thiolase_C"/>
</dbReference>
<dbReference type="Proteomes" id="UP000094056">
    <property type="component" value="Unassembled WGS sequence"/>
</dbReference>
<keyword evidence="1" id="KW-0812">Transmembrane</keyword>
<dbReference type="GO" id="GO:0003988">
    <property type="term" value="F:acetyl-CoA C-acyltransferase activity"/>
    <property type="evidence" value="ECO:0007669"/>
    <property type="project" value="UniProtKB-EC"/>
</dbReference>
<dbReference type="InterPro" id="IPR050215">
    <property type="entry name" value="Thiolase-like_sf_Thiolase"/>
</dbReference>
<dbReference type="PROSITE" id="PS00099">
    <property type="entry name" value="THIOLASE_3"/>
    <property type="match status" value="1"/>
</dbReference>
<dbReference type="Gene3D" id="3.40.47.10">
    <property type="match status" value="1"/>
</dbReference>
<evidence type="ECO:0000313" key="4">
    <source>
        <dbReference type="Proteomes" id="UP000094056"/>
    </source>
</evidence>
<comment type="caution">
    <text evidence="3">The sequence shown here is derived from an EMBL/GenBank/DDBJ whole genome shotgun (WGS) entry which is preliminary data.</text>
</comment>
<protein>
    <submittedName>
        <fullName evidence="3">3-ketoacyl-CoA thiolase</fullName>
        <ecNumber evidence="3">2.3.1.16</ecNumber>
    </submittedName>
</protein>
<dbReference type="GO" id="GO:0010124">
    <property type="term" value="P:phenylacetate catabolic process"/>
    <property type="evidence" value="ECO:0007669"/>
    <property type="project" value="TreeGrafter"/>
</dbReference>
<dbReference type="PATRIC" id="fig|1872076.5.peg.1735"/>
<dbReference type="InterPro" id="IPR020610">
    <property type="entry name" value="Thiolase_AS"/>
</dbReference>
<dbReference type="PANTHER" id="PTHR43853">
    <property type="entry name" value="3-KETOACYL-COA THIOLASE, PEROXISOMAL"/>
    <property type="match status" value="1"/>
</dbReference>
<reference evidence="3 4" key="1">
    <citation type="submission" date="2016-07" db="EMBL/GenBank/DDBJ databases">
        <title>Draft genome of Scalindua rubra, obtained from a brine-seawater interface in the Red Sea, sheds light on salt adaptation in anammox bacteria.</title>
        <authorList>
            <person name="Speth D.R."/>
            <person name="Lagkouvardos I."/>
            <person name="Wang Y."/>
            <person name="Qian P.-Y."/>
            <person name="Dutilh B.E."/>
            <person name="Jetten M.S."/>
        </authorList>
    </citation>
    <scope>NUCLEOTIDE SEQUENCE [LARGE SCALE GENOMIC DNA]</scope>
    <source>
        <strain evidence="3">BSI-1</strain>
    </source>
</reference>
<dbReference type="GO" id="GO:0006635">
    <property type="term" value="P:fatty acid beta-oxidation"/>
    <property type="evidence" value="ECO:0007669"/>
    <property type="project" value="TreeGrafter"/>
</dbReference>
<proteinExistence type="predicted"/>
<dbReference type="InterPro" id="IPR020613">
    <property type="entry name" value="Thiolase_CS"/>
</dbReference>
<keyword evidence="1" id="KW-0472">Membrane</keyword>
<dbReference type="Pfam" id="PF02803">
    <property type="entry name" value="Thiolase_C"/>
    <property type="match status" value="1"/>
</dbReference>
<evidence type="ECO:0000259" key="2">
    <source>
        <dbReference type="Pfam" id="PF02803"/>
    </source>
</evidence>
<dbReference type="SUPFAM" id="SSF53901">
    <property type="entry name" value="Thiolase-like"/>
    <property type="match status" value="1"/>
</dbReference>
<keyword evidence="3" id="KW-0808">Transferase</keyword>